<dbReference type="GO" id="GO:0000981">
    <property type="term" value="F:DNA-binding transcription factor activity, RNA polymerase II-specific"/>
    <property type="evidence" value="ECO:0000318"/>
    <property type="project" value="GO_Central"/>
</dbReference>
<dbReference type="OrthoDB" id="1898716at2759"/>
<dbReference type="GO" id="GO:0010152">
    <property type="term" value="P:pollen maturation"/>
    <property type="evidence" value="ECO:0007669"/>
    <property type="project" value="UniProtKB-ARBA"/>
</dbReference>
<name>A0A059CYQ9_EUCGR</name>
<dbReference type="PANTHER" id="PTHR48019">
    <property type="entry name" value="SERUM RESPONSE FACTOR HOMOLOG"/>
    <property type="match status" value="1"/>
</dbReference>
<dbReference type="InterPro" id="IPR036879">
    <property type="entry name" value="TF_MADSbox_sf"/>
</dbReference>
<dbReference type="FunCoup" id="A0A059CYQ9">
    <property type="interactions" value="46"/>
</dbReference>
<dbReference type="Gramene" id="KCW83629">
    <property type="protein sequence ID" value="KCW83629"/>
    <property type="gene ID" value="EUGRSUZ_B00522"/>
</dbReference>
<dbReference type="GO" id="GO:0006357">
    <property type="term" value="P:regulation of transcription by RNA polymerase II"/>
    <property type="evidence" value="ECO:0000318"/>
    <property type="project" value="GO_Central"/>
</dbReference>
<dbReference type="PROSITE" id="PS50066">
    <property type="entry name" value="MADS_BOX_2"/>
    <property type="match status" value="1"/>
</dbReference>
<evidence type="ECO:0000256" key="6">
    <source>
        <dbReference type="SAM" id="Coils"/>
    </source>
</evidence>
<evidence type="ECO:0000256" key="4">
    <source>
        <dbReference type="ARBA" id="ARBA00023163"/>
    </source>
</evidence>
<reference evidence="8" key="1">
    <citation type="submission" date="2013-07" db="EMBL/GenBank/DDBJ databases">
        <title>The genome of Eucalyptus grandis.</title>
        <authorList>
            <person name="Schmutz J."/>
            <person name="Hayes R."/>
            <person name="Myburg A."/>
            <person name="Tuskan G."/>
            <person name="Grattapaglia D."/>
            <person name="Rokhsar D.S."/>
        </authorList>
    </citation>
    <scope>NUCLEOTIDE SEQUENCE</scope>
    <source>
        <tissue evidence="8">Leaf extractions</tissue>
    </source>
</reference>
<dbReference type="EMBL" id="KK198754">
    <property type="protein sequence ID" value="KCW83629.1"/>
    <property type="molecule type" value="Genomic_DNA"/>
</dbReference>
<evidence type="ECO:0000259" key="7">
    <source>
        <dbReference type="PROSITE" id="PS50066"/>
    </source>
</evidence>
<dbReference type="GO" id="GO:0000978">
    <property type="term" value="F:RNA polymerase II cis-regulatory region sequence-specific DNA binding"/>
    <property type="evidence" value="ECO:0000318"/>
    <property type="project" value="GO_Central"/>
</dbReference>
<dbReference type="InterPro" id="IPR033897">
    <property type="entry name" value="SRF-like_MADS-box"/>
</dbReference>
<dbReference type="OMA" id="LTLEISM"/>
<dbReference type="AlphaFoldDB" id="A0A059CYQ9"/>
<keyword evidence="4" id="KW-0804">Transcription</keyword>
<sequence length="380" mass="43465">MGRVKLKIKRLENSSNRHVTYSKRRTGILKKAKELSILCDIDIVLLMFSPTDKPTLFHGERSNIDEVIAKFAQLTPQERAKRKLESLEVLKKTFKKLDHDVNIQDFLGTSNQTVEEMTNQVRLLQSQLAETQKRLSCWRNPEKIDDIEQLRQMEDSLRASINHIRQHKENVGKHQTMSLERTNQFENAMPLPFIMGGMPEAQPLSWLPMNENQHLLFQNDPHYLPEGPIDGSTDVSLPGCSAYFGVDRHPDIGNLGQVQNMVQEGCILNELNRNGCLSLQVGEQYPYAPYGNLTLPEDRKMKQEMGMNFQGHHVDYQVASNKMEQEIEMSLQGHPIDYPVTSNIELQRPIYDNGHHPWCSAPAPCGIAMYNGTTFNQQSN</sequence>
<dbReference type="EMBL" id="KK198754">
    <property type="protein sequence ID" value="KCW83630.1"/>
    <property type="molecule type" value="Genomic_DNA"/>
</dbReference>
<feature type="domain" description="MADS-box" evidence="7">
    <location>
        <begin position="1"/>
        <end position="61"/>
    </location>
</feature>
<evidence type="ECO:0000313" key="8">
    <source>
        <dbReference type="EMBL" id="KCW83628.1"/>
    </source>
</evidence>
<dbReference type="GO" id="GO:0046983">
    <property type="term" value="F:protein dimerization activity"/>
    <property type="evidence" value="ECO:0007669"/>
    <property type="project" value="InterPro"/>
</dbReference>
<proteinExistence type="predicted"/>
<gene>
    <name evidence="8" type="ORF">EUGRSUZ_B00522</name>
</gene>
<dbReference type="InterPro" id="IPR050142">
    <property type="entry name" value="MADS-box/MEF2_TF"/>
</dbReference>
<keyword evidence="6" id="KW-0175">Coiled coil</keyword>
<dbReference type="EMBL" id="KK198754">
    <property type="protein sequence ID" value="KCW83628.1"/>
    <property type="molecule type" value="Genomic_DNA"/>
</dbReference>
<keyword evidence="3" id="KW-0238">DNA-binding</keyword>
<dbReference type="FunFam" id="3.40.1810.10:FF:000010">
    <property type="entry name" value="Agamous-like MADS-box protein AGL30"/>
    <property type="match status" value="1"/>
</dbReference>
<dbReference type="GO" id="GO:0080092">
    <property type="term" value="P:regulation of pollen tube growth"/>
    <property type="evidence" value="ECO:0007669"/>
    <property type="project" value="UniProtKB-ARBA"/>
</dbReference>
<accession>A0A059CYQ9</accession>
<dbReference type="Pfam" id="PF00319">
    <property type="entry name" value="SRF-TF"/>
    <property type="match status" value="1"/>
</dbReference>
<dbReference type="Gene3D" id="3.40.1810.10">
    <property type="entry name" value="Transcription factor, MADS-box"/>
    <property type="match status" value="1"/>
</dbReference>
<dbReference type="eggNOG" id="KOG0014">
    <property type="taxonomic scope" value="Eukaryota"/>
</dbReference>
<protein>
    <recommendedName>
        <fullName evidence="7">MADS-box domain-containing protein</fullName>
    </recommendedName>
</protein>
<evidence type="ECO:0000256" key="3">
    <source>
        <dbReference type="ARBA" id="ARBA00023125"/>
    </source>
</evidence>
<keyword evidence="2" id="KW-0805">Transcription regulation</keyword>
<dbReference type="SMART" id="SM00432">
    <property type="entry name" value="MADS"/>
    <property type="match status" value="1"/>
</dbReference>
<evidence type="ECO:0000256" key="5">
    <source>
        <dbReference type="ARBA" id="ARBA00023242"/>
    </source>
</evidence>
<dbReference type="Gramene" id="KCW83628">
    <property type="protein sequence ID" value="KCW83628"/>
    <property type="gene ID" value="EUGRSUZ_B00522"/>
</dbReference>
<dbReference type="SUPFAM" id="SSF55455">
    <property type="entry name" value="SRF-like"/>
    <property type="match status" value="1"/>
</dbReference>
<evidence type="ECO:0000256" key="1">
    <source>
        <dbReference type="ARBA" id="ARBA00004123"/>
    </source>
</evidence>
<dbReference type="PRINTS" id="PR00404">
    <property type="entry name" value="MADSDOMAIN"/>
</dbReference>
<dbReference type="GO" id="GO:0005634">
    <property type="term" value="C:nucleus"/>
    <property type="evidence" value="ECO:0007669"/>
    <property type="project" value="UniProtKB-SubCell"/>
</dbReference>
<feature type="coiled-coil region" evidence="6">
    <location>
        <begin position="114"/>
        <end position="170"/>
    </location>
</feature>
<keyword evidence="5" id="KW-0539">Nucleus</keyword>
<comment type="subcellular location">
    <subcellularLocation>
        <location evidence="1">Nucleus</location>
    </subcellularLocation>
</comment>
<dbReference type="GO" id="GO:0045944">
    <property type="term" value="P:positive regulation of transcription by RNA polymerase II"/>
    <property type="evidence" value="ECO:0007669"/>
    <property type="project" value="InterPro"/>
</dbReference>
<dbReference type="KEGG" id="egr:104419901"/>
<organism evidence="8">
    <name type="scientific">Eucalyptus grandis</name>
    <name type="common">Flooded gum</name>
    <dbReference type="NCBI Taxonomy" id="71139"/>
    <lineage>
        <taxon>Eukaryota</taxon>
        <taxon>Viridiplantae</taxon>
        <taxon>Streptophyta</taxon>
        <taxon>Embryophyta</taxon>
        <taxon>Tracheophyta</taxon>
        <taxon>Spermatophyta</taxon>
        <taxon>Magnoliopsida</taxon>
        <taxon>eudicotyledons</taxon>
        <taxon>Gunneridae</taxon>
        <taxon>Pentapetalae</taxon>
        <taxon>rosids</taxon>
        <taxon>malvids</taxon>
        <taxon>Myrtales</taxon>
        <taxon>Myrtaceae</taxon>
        <taxon>Myrtoideae</taxon>
        <taxon>Eucalypteae</taxon>
        <taxon>Eucalyptus</taxon>
    </lineage>
</organism>
<dbReference type="CDD" id="cd00266">
    <property type="entry name" value="MADS_SRF_like"/>
    <property type="match status" value="1"/>
</dbReference>
<dbReference type="Gramene" id="KCW83630">
    <property type="protein sequence ID" value="KCW83630"/>
    <property type="gene ID" value="EUGRSUZ_B00522"/>
</dbReference>
<evidence type="ECO:0000256" key="2">
    <source>
        <dbReference type="ARBA" id="ARBA00023015"/>
    </source>
</evidence>
<dbReference type="SMR" id="A0A059CYQ9"/>
<dbReference type="InterPro" id="IPR002100">
    <property type="entry name" value="TF_MADSbox"/>
</dbReference>